<dbReference type="Gene3D" id="2.60.120.820">
    <property type="entry name" value="PHR domain"/>
    <property type="match status" value="2"/>
</dbReference>
<accession>G0MA23</accession>
<evidence type="ECO:0000256" key="4">
    <source>
        <dbReference type="ARBA" id="ARBA00005415"/>
    </source>
</evidence>
<dbReference type="InterPro" id="IPR038648">
    <property type="entry name" value="PHR_sf"/>
</dbReference>
<dbReference type="InterPro" id="IPR001841">
    <property type="entry name" value="Znf_RING"/>
</dbReference>
<dbReference type="Proteomes" id="UP000008068">
    <property type="component" value="Unassembled WGS sequence"/>
</dbReference>
<dbReference type="Pfam" id="PF08005">
    <property type="entry name" value="PHR"/>
    <property type="match status" value="2"/>
</dbReference>
<dbReference type="STRING" id="135651.G0MA23"/>
<dbReference type="Gene3D" id="3.30.40.10">
    <property type="entry name" value="Zinc/RING finger domain, C3HC4 (zinc finger)"/>
    <property type="match status" value="1"/>
</dbReference>
<comment type="pathway">
    <text evidence="3">Protein modification; protein ubiquitination.</text>
</comment>
<comment type="catalytic activity">
    <reaction evidence="1">
        <text>[E2 ubiquitin-conjugating enzyme]-S-ubiquitinyl-L-cysteine + [acceptor protein]-L-threonine = [E2 ubiquitin-conjugating enzyme]-L-cysteine + [acceptor protein]-3-O-ubiquitinyl-L-threonine.</text>
        <dbReference type="EC" id="2.3.2.33"/>
    </reaction>
</comment>
<dbReference type="EC" id="2.3.2.33" evidence="5"/>
<dbReference type="GO" id="GO:0007411">
    <property type="term" value="P:axon guidance"/>
    <property type="evidence" value="ECO:0007669"/>
    <property type="project" value="TreeGrafter"/>
</dbReference>
<dbReference type="SUPFAM" id="SSF57850">
    <property type="entry name" value="RING/U-box"/>
    <property type="match status" value="1"/>
</dbReference>
<dbReference type="UniPathway" id="UPA00143"/>
<dbReference type="PROSITE" id="PS50089">
    <property type="entry name" value="ZF_RING_2"/>
    <property type="match status" value="1"/>
</dbReference>
<dbReference type="PANTHER" id="PTHR45943">
    <property type="entry name" value="E3 UBIQUITIN-PROTEIN LIGASE MYCBP2"/>
    <property type="match status" value="1"/>
</dbReference>
<dbReference type="FunFam" id="2.130.10.30:FF:000080">
    <property type="entry name" value="E3 ubiquitin-protein ligase rpm-1"/>
    <property type="match status" value="1"/>
</dbReference>
<dbReference type="InterPro" id="IPR000408">
    <property type="entry name" value="Reg_chr_condens"/>
</dbReference>
<evidence type="ECO:0000256" key="5">
    <source>
        <dbReference type="ARBA" id="ARBA00012249"/>
    </source>
</evidence>
<evidence type="ECO:0000256" key="6">
    <source>
        <dbReference type="ARBA" id="ARBA00022679"/>
    </source>
</evidence>
<evidence type="ECO:0000313" key="19">
    <source>
        <dbReference type="EMBL" id="EGT30745.1"/>
    </source>
</evidence>
<feature type="compositionally biased region" description="Basic and acidic residues" evidence="15">
    <location>
        <begin position="122"/>
        <end position="132"/>
    </location>
</feature>
<keyword evidence="12" id="KW-0966">Cell projection</keyword>
<dbReference type="PANTHER" id="PTHR45943:SF1">
    <property type="entry name" value="E3 UBIQUITIN-PROTEIN LIGASE MYCBP2"/>
    <property type="match status" value="1"/>
</dbReference>
<reference evidence="20" key="1">
    <citation type="submission" date="2011-07" db="EMBL/GenBank/DDBJ databases">
        <authorList>
            <consortium name="Caenorhabditis brenneri Sequencing and Analysis Consortium"/>
            <person name="Wilson R.K."/>
        </authorList>
    </citation>
    <scope>NUCLEOTIDE SEQUENCE [LARGE SCALE GENOMIC DNA]</scope>
    <source>
        <strain evidence="20">PB2801</strain>
    </source>
</reference>
<dbReference type="SMART" id="SM00184">
    <property type="entry name" value="RING"/>
    <property type="match status" value="1"/>
</dbReference>
<dbReference type="GO" id="GO:0008582">
    <property type="term" value="P:regulation of synaptic assembly at neuromuscular junction"/>
    <property type="evidence" value="ECO:0007669"/>
    <property type="project" value="TreeGrafter"/>
</dbReference>
<dbReference type="InterPro" id="IPR009091">
    <property type="entry name" value="RCC1/BLIP-II"/>
</dbReference>
<feature type="region of interest" description="Disordered" evidence="15">
    <location>
        <begin position="121"/>
        <end position="151"/>
    </location>
</feature>
<dbReference type="GO" id="GO:0016567">
    <property type="term" value="P:protein ubiquitination"/>
    <property type="evidence" value="ECO:0007669"/>
    <property type="project" value="UniProtKB-UniPathway"/>
</dbReference>
<comment type="similarity">
    <text evidence="4">Belongs to the RING-Cys relay (RCR) family.</text>
</comment>
<dbReference type="InterPro" id="IPR008979">
    <property type="entry name" value="Galactose-bd-like_sf"/>
</dbReference>
<dbReference type="Gene3D" id="2.130.10.30">
    <property type="entry name" value="Regulator of chromosome condensation 1/beta-lactamase-inhibitor protein II"/>
    <property type="match status" value="2"/>
</dbReference>
<evidence type="ECO:0000256" key="7">
    <source>
        <dbReference type="ARBA" id="ARBA00022723"/>
    </source>
</evidence>
<dbReference type="GO" id="GO:0005634">
    <property type="term" value="C:nucleus"/>
    <property type="evidence" value="ECO:0007669"/>
    <property type="project" value="TreeGrafter"/>
</dbReference>
<evidence type="ECO:0000256" key="3">
    <source>
        <dbReference type="ARBA" id="ARBA00004906"/>
    </source>
</evidence>
<evidence type="ECO:0000259" key="16">
    <source>
        <dbReference type="PROSITE" id="PS50089"/>
    </source>
</evidence>
<evidence type="ECO:0000256" key="12">
    <source>
        <dbReference type="ARBA" id="ARBA00023273"/>
    </source>
</evidence>
<dbReference type="GO" id="GO:0099174">
    <property type="term" value="P:regulation of presynapse organization"/>
    <property type="evidence" value="ECO:0007669"/>
    <property type="project" value="UniProtKB-ARBA"/>
</dbReference>
<dbReference type="EMBL" id="GL379787">
    <property type="protein sequence ID" value="EGT30745.1"/>
    <property type="molecule type" value="Genomic_DNA"/>
</dbReference>
<dbReference type="FunCoup" id="G0MA23">
    <property type="interactions" value="2864"/>
</dbReference>
<dbReference type="Pfam" id="PF13540">
    <property type="entry name" value="RCC1_2"/>
    <property type="match status" value="1"/>
</dbReference>
<evidence type="ECO:0000256" key="11">
    <source>
        <dbReference type="ARBA" id="ARBA00022833"/>
    </source>
</evidence>
<dbReference type="SUPFAM" id="SSF50985">
    <property type="entry name" value="RCC1/BLIP-II"/>
    <property type="match status" value="1"/>
</dbReference>
<proteinExistence type="inferred from homology"/>
<dbReference type="HOGENOM" id="CLU_000063_0_0_1"/>
<feature type="domain" description="RING-type" evidence="16">
    <location>
        <begin position="3562"/>
        <end position="3612"/>
    </location>
</feature>
<dbReference type="InterPro" id="IPR013083">
    <property type="entry name" value="Znf_RING/FYVE/PHD"/>
</dbReference>
<dbReference type="PROSITE" id="PS00626">
    <property type="entry name" value="RCC1_2"/>
    <property type="match status" value="1"/>
</dbReference>
<dbReference type="GO" id="GO:0005886">
    <property type="term" value="C:plasma membrane"/>
    <property type="evidence" value="ECO:0007669"/>
    <property type="project" value="TreeGrafter"/>
</dbReference>
<evidence type="ECO:0000256" key="2">
    <source>
        <dbReference type="ARBA" id="ARBA00004489"/>
    </source>
</evidence>
<keyword evidence="10" id="KW-0833">Ubl conjugation pathway</keyword>
<evidence type="ECO:0000259" key="17">
    <source>
        <dbReference type="PROSITE" id="PS50119"/>
    </source>
</evidence>
<sequence length="3811" mass="423275">MSYFLREIDGDRVCSASTTGSIPEDKKSARRLRKLMYKCAEHTCKNDILKVPAYCGKADQADEGEDTWTNRKTYRIFPDKSYLDSTQQINFHDIFNAKFVVGPPSPFALVAIAKSILARYGNPDEKPENGEKGEEDAGPSGGDDEGGKQYKNTDQLVGASLTCIFEVLEQLSRRDAELCVQALESLLTLIQSMPIECLQSENRFSMSAMIQVLKTLREDGCPSVSSKATSCLVALAVACGEPEHLSSTIRSLICMKKNIRMSADSTYDMIQMPENLRRLLLKVRRKALGGDSITNQPPNWSMIDVNDHSVANCFTLPTLPENSPSSDTPDDDNRIHSTMACDGTFLYILNYVGLYKLGTGLNETIAGKLYAANQGLKSSKNVQMYLCNGSLYLRRNYSSCISVIDTDSLLDIGEVILPPSCVQHALFTDGTYFYSATLIANSTLMVSFLFLKLVTIQLNDSFSPSNEANSKKSHRLTDLKFNPFGDIQIPHQLPDYLPANLHRKFPNFGTLVLKKVISAQTSDLHFTRELAFIQARSGKVYYAGNGTRFGLFETGNNWMELCLPEPIVQISVGTDTIMFRSGAGHGWIASVDDKKRNGRLRRIAPSNRRKIIHVCASGHIYGYVTENGKIFMGGPHTMRVNASSNMLCGMDSVTVSSLALGKSHGVAVTRNGHLFTWGLNNMNQCGRTAESTSAAASPRHASRQEYQICPIGEHTWLNDTPSVCAQCGLCSARGVACGRVPRARGTMCHCGAGESSCLRCGLCRPCGEITEPAQPGRAQHVQFSSTAAPQRSTLHPARLLLSKGGLHDVKVSSVSCGNFHTVLLASDRRVFTFGSNCHGQLGVGDTLSKSSPQQVILPSDVVVVQVAAGANHTVLRANDGSVYTFGAFGKGQLARPAGEKTGWNASPEKVPGYGTGCSGFAGWIGADGDTTIIHNHTALLSSDNILKSQIVANKTNIFIFPREVGKDYIVIRRKLNVFEHHSTDYKCWYTSWATDPKYDMLWYYNTAEMQIKGYDIFKKCEKQVEDAFDSLSYLAGAEFAVQVYDSPAYATSMSLGIQLLSATFSANVLNLSEFWKDKNGEKDQENERNAVDAYSVANRFEGTGGGWGYSAHSVEAIQFKVSKEIRLVGVGLYGGRGEYCSKLKLYRKAGLDADEMYVEQITETDETMYDCGAHETATLLFSQPIVIQPNHWHVVSAKISGPSSDCGANGKSHVDCDGVVFQFRNSIVSNNGTDVNVGQIPELYYQLVDGSDSRDDHDQNKQLSISRDMSNLFHPLALKNVSAEGIGNLLQLLNWAFDKIQVEHLEENNEEESAEKQWSQERAGFIALLAMRLISRFIRTVYKEKGHQDEPGIDFANKIVNLHSMLLEFFFSTDLSDYRNRPAKKDDKTVEDGYTLMQCVTEAIRLFVSLSHCFMGSRSLVNAHLLAVMNKGLDHDTMILTSAVIGSLAKIDRFAHQLLSTNYNGDRFPMLSSLLLKHFNCEKETLANLTSFPNILRFLYDQTFLRNGFENTSSLAEKILVKVSKELAIPADDVMKGPMIHQTTARFRRRSTQPTWDMSDGNADAIAFRVDSEGIKLHGFGLYLPLEADRRNFVGEILMLSPDAAEKWTCLMRVTAEFCAEEKEVAIFRFQEYVLLSPGVTYAAKINMLRNGKTFCGEGGVTQVQLVNGARLFFSGCALSQNGTNVQRGQLPFLMYSVEDQNNAVKIQQDTIHDTYTLLLRLLANKIGAAITEGTDLPSCCQSLVSSISPHVMVFMERFPDKALELMSTMEQLIPMVSNLNGVERVFHSYDSEDSGCEAPYSGIVTTVVESQHPYKANHSSSILVNLEDVDYVCVRFSPDCQTAQFDDQLTIYLKVDEHSYMPIERCYGSEWPNYPMILPGNCLMFVLDSASAVEGATLNQMFGYHVTITGYLVGYSDTTMRLEQDLVWLSANACRIMTQLPVNPSNIEHLSTAEDDTRHLFEKHGSLLKKGLSLSHSPTLSELCSKGQPPPAQSVDLQFLREFLYGHNSSSAGFLAKWLPTGPVVDASKCQLSLSHDDLVVGKSVTLKISCRDQYDREVDCPKLQVEAFASLGHKNPNSTITNNLTIGNLPSSLLIHQNPFQPIIVNHTRYMNIAAMPAYANYTVEEIRLGFMIEELVKDRIPLKPADSSVFSGSWTPTTAGRYRIECKVDGFDISHTYTVEVIERAGGKGEDAKPRGSRRGAQMQVAKTVSIPFSSDFSGIRMRLGTTLASATVGVIPRGALVEFIEEIENEDGKWIRLTDETSLLYGCNAGIGHVWCLAFHKPLQRELIPLGQDKDREKAVKLRKKEIEKQSSGSKHHSVSIDAKETYILSPNDILQVYSSPAPHAMIDGEKISGPCDLMSSGWMANRHGVWIKLTGVEKYVLQNKDPSSETSLSFSTNGNDEEDLERPLDRKKTRLPNALTPSVAECIRAVFAAFVWHEHLVKDLMAAAAYLRFHQNLHNIWQSCELPSCTNAPAALQPIVKIWREICEVVETSVEQHLIMPPVSNKVLNSESVKPSSSSSGGCELCDANITVPLTVHLRMAHPGCGGDCLGYGYNSSGKFTTGWSGECGAGGRGQSPWYLLCNNCRSQYLKKTPAGHHQERTRRWREFRFSTSASDARPEVIIRQNALFLLDLNNRLQTESNNSSAATSGWTINLFPTHLSTPSTMPRSQQKRLDVPQSHSIQQNSYMKLGYSSDPGPKVNVIMSPPDLVLDQTASLSHRPGPHIEPAEVLQSPSAALRTLFSNTNPSTSALLKRPVLAFCVEHHDLKRIRAACVQSVRRAVAFAHAFRVWNWLLRMVSSEYSVSDIILQYLTTLTSYNRLAEYMFSAKKNSNILPHPWRLCFLAGPIAAEMVTQLHAFLHTVSIILQSAGVDGRLKSLCFKSWTLQLTAQEQDLLILTCNILGTVGGILSDTSILDTDNRFVKEMKDITKFAEITASSRQAMVICLTDGSGETFWESGEEDKNRSRSLAVQIDESARGELLTLYVDNARDDGFRVTTIAFKAIMDDGRRRDLTSFNLEPTYSGWLKCCIKDIHHIQVQFKGPSLASRIRQLMVLGYPVKTSGSPKMVPSTSHHLFFNDTQRDAFALFQAISSQAFCGELSEDDTLRERVIDLLFSRVQLYPLQNYVYNQVVQAMEKEVELLCDKSKRNYSYCCGLMSLLVRICDSRGNMDSFGQRNSVLTSITQLLIFSPVVVQRQCLNSLECIFASFSPINVEVPKIIRNLLVVVGKVIQLQVRDKASHTVVTVHLCIMLLQSSVLNAPQSWRVDKSIDMDIGRQTALLVDNLCNGTYTSEWATATRSELANCLLSLIQMPESVSYTETLSSGGRSKAVAVVGSKRFWTAISSLALIKDKSWLELSERWKTVQDQEDEEPVSLCENHDDGHTIAQVFCVDCDVALCKECFTVMHLHKKNRNHGVKNLVQQGAQHDINIHQGCARMKFLNFLILFHGEALNGMVEVAADSLFPISTTSIQPAMQDSAAFLGVHPMTCRFCGNHVPIDDQNLDGTCTHEDCVNYAKTACQVMHTCNHFCGGIRNEENCLPCLTCKKSEATQDGDDVCVICFTERLGAAPCISLGCGHIFHYHCVRMILERRWNGPRIVFRFMHCPLCIQIIEHEGLQDLIEPLKAIRLEVVEKAKMRLEYDGLLATPALTDPRSEFYNQPEEYALDRYMYVLCHKCKKAYFGGESRCQAALDNSQFNPEELLCGGCSDTSGVQVCPRHGVEYLEYKCRFCCSIAVFFCFGTTHFCAPCHDDFQRLMSIPKHQLPVCPVGPRCTPMEEQACPLKIKHPPTGEEFAMGCGVCRNISTF</sequence>
<dbReference type="SMART" id="SM01337">
    <property type="entry name" value="APC10"/>
    <property type="match status" value="1"/>
</dbReference>
<feature type="compositionally biased region" description="Polar residues" evidence="15">
    <location>
        <begin position="2391"/>
        <end position="2403"/>
    </location>
</feature>
<evidence type="ECO:0000313" key="20">
    <source>
        <dbReference type="Proteomes" id="UP000008068"/>
    </source>
</evidence>
<evidence type="ECO:0000256" key="8">
    <source>
        <dbReference type="ARBA" id="ARBA00022737"/>
    </source>
</evidence>
<feature type="region of interest" description="Disordered" evidence="15">
    <location>
        <begin position="2391"/>
        <end position="2417"/>
    </location>
</feature>
<dbReference type="FunFam" id="3.30.40.10:FF:000078">
    <property type="entry name" value="E3 ubiquitin-protein ligase MYCBP2 isoform X1"/>
    <property type="match status" value="1"/>
</dbReference>
<evidence type="ECO:0000256" key="14">
    <source>
        <dbReference type="PROSITE-ProRule" id="PRU00235"/>
    </source>
</evidence>
<feature type="domain" description="B box-type" evidence="17">
    <location>
        <begin position="3376"/>
        <end position="3424"/>
    </location>
</feature>
<feature type="repeat" description="RCC1" evidence="14">
    <location>
        <begin position="828"/>
        <end position="879"/>
    </location>
</feature>
<dbReference type="PROSITE" id="PS50012">
    <property type="entry name" value="RCC1_3"/>
    <property type="match status" value="1"/>
</dbReference>
<dbReference type="CDD" id="cd16463">
    <property type="entry name" value="RING-H2_PHR"/>
    <property type="match status" value="1"/>
</dbReference>
<dbReference type="Pfam" id="PF00415">
    <property type="entry name" value="RCC1"/>
    <property type="match status" value="1"/>
</dbReference>
<dbReference type="InterPro" id="IPR000315">
    <property type="entry name" value="Znf_B-box"/>
</dbReference>
<dbReference type="InterPro" id="IPR004939">
    <property type="entry name" value="APC_su10/DOC_dom"/>
</dbReference>
<comment type="subcellular location">
    <subcellularLocation>
        <location evidence="2">Cell projection</location>
        <location evidence="2">Axon</location>
    </subcellularLocation>
</comment>
<dbReference type="GO" id="GO:0061630">
    <property type="term" value="F:ubiquitin protein ligase activity"/>
    <property type="evidence" value="ECO:0007669"/>
    <property type="project" value="UniProtKB-EC"/>
</dbReference>
<evidence type="ECO:0000256" key="15">
    <source>
        <dbReference type="SAM" id="MobiDB-lite"/>
    </source>
</evidence>
<keyword evidence="7" id="KW-0479">Metal-binding</keyword>
<dbReference type="PROSITE" id="PS51284">
    <property type="entry name" value="DOC"/>
    <property type="match status" value="1"/>
</dbReference>
<dbReference type="SUPFAM" id="SSF49785">
    <property type="entry name" value="Galactose-binding domain-like"/>
    <property type="match status" value="1"/>
</dbReference>
<evidence type="ECO:0000256" key="10">
    <source>
        <dbReference type="ARBA" id="ARBA00022786"/>
    </source>
</evidence>
<evidence type="ECO:0000256" key="13">
    <source>
        <dbReference type="PROSITE-ProRule" id="PRU00024"/>
    </source>
</evidence>
<protein>
    <recommendedName>
        <fullName evidence="5">RCR-type E3 ubiquitin transferase</fullName>
        <ecNumber evidence="5">2.3.2.33</ecNumber>
    </recommendedName>
</protein>
<feature type="domain" description="DOC" evidence="18">
    <location>
        <begin position="2910"/>
        <end position="3086"/>
    </location>
</feature>
<dbReference type="PROSITE" id="PS50119">
    <property type="entry name" value="ZF_BBOX"/>
    <property type="match status" value="1"/>
</dbReference>
<dbReference type="GO" id="GO:0030424">
    <property type="term" value="C:axon"/>
    <property type="evidence" value="ECO:0007669"/>
    <property type="project" value="UniProtKB-SubCell"/>
</dbReference>
<dbReference type="SMART" id="SM00336">
    <property type="entry name" value="BBOX"/>
    <property type="match status" value="1"/>
</dbReference>
<dbReference type="Gene3D" id="2.60.120.260">
    <property type="entry name" value="Galactose-binding domain-like"/>
    <property type="match status" value="1"/>
</dbReference>
<keyword evidence="9 13" id="KW-0863">Zinc-finger</keyword>
<keyword evidence="11" id="KW-0862">Zinc</keyword>
<dbReference type="InterPro" id="IPR012983">
    <property type="entry name" value="PHR"/>
</dbReference>
<organism evidence="20">
    <name type="scientific">Caenorhabditis brenneri</name>
    <name type="common">Nematode worm</name>
    <dbReference type="NCBI Taxonomy" id="135651"/>
    <lineage>
        <taxon>Eukaryota</taxon>
        <taxon>Metazoa</taxon>
        <taxon>Ecdysozoa</taxon>
        <taxon>Nematoda</taxon>
        <taxon>Chromadorea</taxon>
        <taxon>Rhabditida</taxon>
        <taxon>Rhabditina</taxon>
        <taxon>Rhabditomorpha</taxon>
        <taxon>Rhabditoidea</taxon>
        <taxon>Rhabditidae</taxon>
        <taxon>Peloderinae</taxon>
        <taxon>Caenorhabditis</taxon>
    </lineage>
</organism>
<keyword evidence="20" id="KW-1185">Reference proteome</keyword>
<dbReference type="eggNOG" id="KOG1428">
    <property type="taxonomic scope" value="Eukaryota"/>
</dbReference>
<dbReference type="OrthoDB" id="636773at2759"/>
<evidence type="ECO:0000256" key="9">
    <source>
        <dbReference type="ARBA" id="ARBA00022771"/>
    </source>
</evidence>
<dbReference type="FunFam" id="2.60.120.260:FF:000228">
    <property type="entry name" value="E3 ubiquitin-protein ligase rpm-1"/>
    <property type="match status" value="1"/>
</dbReference>
<name>G0MA23_CAEBE</name>
<dbReference type="CDD" id="cd19799">
    <property type="entry name" value="Bbox2_MYCBP2"/>
    <property type="match status" value="1"/>
</dbReference>
<dbReference type="GO" id="GO:0008270">
    <property type="term" value="F:zinc ion binding"/>
    <property type="evidence" value="ECO:0007669"/>
    <property type="project" value="UniProtKB-KW"/>
</dbReference>
<evidence type="ECO:0000259" key="18">
    <source>
        <dbReference type="PROSITE" id="PS51284"/>
    </source>
</evidence>
<gene>
    <name evidence="19" type="ORF">CAEBREN_31025</name>
</gene>
<keyword evidence="6" id="KW-0808">Transferase</keyword>
<evidence type="ECO:0000256" key="1">
    <source>
        <dbReference type="ARBA" id="ARBA00000333"/>
    </source>
</evidence>
<dbReference type="InParanoid" id="G0MA23"/>
<keyword evidence="8" id="KW-0677">Repeat</keyword>